<keyword evidence="3" id="KW-1185">Reference proteome</keyword>
<reference evidence="2" key="1">
    <citation type="submission" date="2023-01" db="EMBL/GenBank/DDBJ databases">
        <authorList>
            <person name="Piombo E."/>
        </authorList>
    </citation>
    <scope>NUCLEOTIDE SEQUENCE</scope>
</reference>
<organism evidence="2 3">
    <name type="scientific">Clonostachys chloroleuca</name>
    <dbReference type="NCBI Taxonomy" id="1926264"/>
    <lineage>
        <taxon>Eukaryota</taxon>
        <taxon>Fungi</taxon>
        <taxon>Dikarya</taxon>
        <taxon>Ascomycota</taxon>
        <taxon>Pezizomycotina</taxon>
        <taxon>Sordariomycetes</taxon>
        <taxon>Hypocreomycetidae</taxon>
        <taxon>Hypocreales</taxon>
        <taxon>Bionectriaceae</taxon>
        <taxon>Clonostachys</taxon>
    </lineage>
</organism>
<gene>
    <name evidence="2" type="ORF">CCHLO57077_00016757</name>
</gene>
<evidence type="ECO:0000313" key="3">
    <source>
        <dbReference type="Proteomes" id="UP001160390"/>
    </source>
</evidence>
<dbReference type="EMBL" id="CABFNP030001276">
    <property type="protein sequence ID" value="CAI6095988.1"/>
    <property type="molecule type" value="Genomic_DNA"/>
</dbReference>
<sequence length="69" mass="7147">MTSTETTGAEPARNDAPGQGQAELSTAKKVELIAAMTSIQLVQMIPFGAGIAATLPIADDLKLHRDVAI</sequence>
<dbReference type="AlphaFoldDB" id="A0AA35Q4V6"/>
<accession>A0AA35Q4V6</accession>
<proteinExistence type="predicted"/>
<dbReference type="Proteomes" id="UP001160390">
    <property type="component" value="Unassembled WGS sequence"/>
</dbReference>
<evidence type="ECO:0000256" key="1">
    <source>
        <dbReference type="SAM" id="MobiDB-lite"/>
    </source>
</evidence>
<evidence type="ECO:0000313" key="2">
    <source>
        <dbReference type="EMBL" id="CAI6095988.1"/>
    </source>
</evidence>
<comment type="caution">
    <text evidence="2">The sequence shown here is derived from an EMBL/GenBank/DDBJ whole genome shotgun (WGS) entry which is preliminary data.</text>
</comment>
<protein>
    <submittedName>
        <fullName evidence="2">Uncharacterized protein</fullName>
    </submittedName>
</protein>
<name>A0AA35Q4V6_9HYPO</name>
<feature type="region of interest" description="Disordered" evidence="1">
    <location>
        <begin position="1"/>
        <end position="23"/>
    </location>
</feature>